<protein>
    <submittedName>
        <fullName evidence="2">Uncharacterized protein</fullName>
    </submittedName>
</protein>
<feature type="compositionally biased region" description="Basic and acidic residues" evidence="1">
    <location>
        <begin position="202"/>
        <end position="218"/>
    </location>
</feature>
<dbReference type="GO" id="GO:0006457">
    <property type="term" value="P:protein folding"/>
    <property type="evidence" value="ECO:0007669"/>
    <property type="project" value="InterPro"/>
</dbReference>
<sequence length="234" mass="25656">MEEEEKIVKGDDDVELDATLEDLYIGGSLKLKFIRSANNVHCPNVKYETEGYFFVTVDGQVQALVGYEETIKHLDEHLVDISTKGVTKPKEVRKFKGEGMPLALVTMPSVLIVQRVIPSAISQGMVDGFQVRPMFFQGDYGQNMGVSASNMVPPSSTNKVVEPAQGGSGVDPRDGKGILAPQPLPFPPLPPPPGPPHLLQPNRDKSYSDHDMGRDGREFGWQPELHENFGSGQD</sequence>
<dbReference type="AlphaFoldDB" id="A0A6A4LS47"/>
<organism evidence="2 3">
    <name type="scientific">Rhododendron williamsianum</name>
    <dbReference type="NCBI Taxonomy" id="262921"/>
    <lineage>
        <taxon>Eukaryota</taxon>
        <taxon>Viridiplantae</taxon>
        <taxon>Streptophyta</taxon>
        <taxon>Embryophyta</taxon>
        <taxon>Tracheophyta</taxon>
        <taxon>Spermatophyta</taxon>
        <taxon>Magnoliopsida</taxon>
        <taxon>eudicotyledons</taxon>
        <taxon>Gunneridae</taxon>
        <taxon>Pentapetalae</taxon>
        <taxon>asterids</taxon>
        <taxon>Ericales</taxon>
        <taxon>Ericaceae</taxon>
        <taxon>Ericoideae</taxon>
        <taxon>Rhodoreae</taxon>
        <taxon>Rhododendron</taxon>
    </lineage>
</organism>
<dbReference type="EMBL" id="QEFC01000552">
    <property type="protein sequence ID" value="KAE9463776.1"/>
    <property type="molecule type" value="Genomic_DNA"/>
</dbReference>
<dbReference type="OrthoDB" id="547746at2759"/>
<dbReference type="InterPro" id="IPR044713">
    <property type="entry name" value="DNJA1/2-like"/>
</dbReference>
<feature type="non-terminal residue" evidence="2">
    <location>
        <position position="1"/>
    </location>
</feature>
<evidence type="ECO:0000313" key="2">
    <source>
        <dbReference type="EMBL" id="KAE9463776.1"/>
    </source>
</evidence>
<dbReference type="InterPro" id="IPR008971">
    <property type="entry name" value="HSP40/DnaJ_pept-bd"/>
</dbReference>
<dbReference type="Gene3D" id="2.60.260.20">
    <property type="entry name" value="Urease metallochaperone UreE, N-terminal domain"/>
    <property type="match status" value="1"/>
</dbReference>
<dbReference type="SUPFAM" id="SSF49493">
    <property type="entry name" value="HSP40/DnaJ peptide-binding domain"/>
    <property type="match status" value="1"/>
</dbReference>
<feature type="compositionally biased region" description="Pro residues" evidence="1">
    <location>
        <begin position="182"/>
        <end position="198"/>
    </location>
</feature>
<evidence type="ECO:0000313" key="3">
    <source>
        <dbReference type="Proteomes" id="UP000428333"/>
    </source>
</evidence>
<name>A0A6A4LS47_9ERIC</name>
<dbReference type="GO" id="GO:0030544">
    <property type="term" value="F:Hsp70 protein binding"/>
    <property type="evidence" value="ECO:0007669"/>
    <property type="project" value="InterPro"/>
</dbReference>
<keyword evidence="3" id="KW-1185">Reference proteome</keyword>
<evidence type="ECO:0000256" key="1">
    <source>
        <dbReference type="SAM" id="MobiDB-lite"/>
    </source>
</evidence>
<dbReference type="Proteomes" id="UP000428333">
    <property type="component" value="Linkage Group LG03"/>
</dbReference>
<feature type="compositionally biased region" description="Polar residues" evidence="1">
    <location>
        <begin position="147"/>
        <end position="159"/>
    </location>
</feature>
<feature type="region of interest" description="Disordered" evidence="1">
    <location>
        <begin position="147"/>
        <end position="234"/>
    </location>
</feature>
<gene>
    <name evidence="2" type="ORF">C3L33_04310</name>
</gene>
<proteinExistence type="predicted"/>
<accession>A0A6A4LS47</accession>
<dbReference type="GO" id="GO:0051082">
    <property type="term" value="F:unfolded protein binding"/>
    <property type="evidence" value="ECO:0007669"/>
    <property type="project" value="InterPro"/>
</dbReference>
<reference evidence="2 3" key="1">
    <citation type="journal article" date="2019" name="Genome Biol. Evol.">
        <title>The Rhododendron genome and chromosomal organization provide insight into shared whole-genome duplications across the heath family (Ericaceae).</title>
        <authorList>
            <person name="Soza V.L."/>
            <person name="Lindsley D."/>
            <person name="Waalkes A."/>
            <person name="Ramage E."/>
            <person name="Patwardhan R.P."/>
            <person name="Burton J.N."/>
            <person name="Adey A."/>
            <person name="Kumar A."/>
            <person name="Qiu R."/>
            <person name="Shendure J."/>
            <person name="Hall B."/>
        </authorList>
    </citation>
    <scope>NUCLEOTIDE SEQUENCE [LARGE SCALE GENOMIC DNA]</scope>
    <source>
        <strain evidence="2">RSF 1966-606</strain>
    </source>
</reference>
<dbReference type="PANTHER" id="PTHR43888">
    <property type="entry name" value="DNAJ-LIKE-2, ISOFORM A-RELATED"/>
    <property type="match status" value="1"/>
</dbReference>
<comment type="caution">
    <text evidence="2">The sequence shown here is derived from an EMBL/GenBank/DDBJ whole genome shotgun (WGS) entry which is preliminary data.</text>
</comment>